<evidence type="ECO:0000313" key="2">
    <source>
        <dbReference type="Proteomes" id="UP000177360"/>
    </source>
</evidence>
<accession>A0A1G2E1R8</accession>
<comment type="caution">
    <text evidence="1">The sequence shown here is derived from an EMBL/GenBank/DDBJ whole genome shotgun (WGS) entry which is preliminary data.</text>
</comment>
<organism evidence="1 2">
    <name type="scientific">Candidatus Nealsonbacteria bacterium RIFCSPHIGHO2_01_FULL_38_55</name>
    <dbReference type="NCBI Taxonomy" id="1801664"/>
    <lineage>
        <taxon>Bacteria</taxon>
        <taxon>Candidatus Nealsoniibacteriota</taxon>
    </lineage>
</organism>
<proteinExistence type="predicted"/>
<gene>
    <name evidence="1" type="ORF">A2626_03055</name>
</gene>
<name>A0A1G2E1R8_9BACT</name>
<sequence length="188" mass="21678">MFTTMAKNTNLANNTAAEICPVTGERERRPGCVLGWRGRQEFETLKSEAMTKSNPAPDIFVFAAENGAKTIARLQRELQRNGKEEDERLAQIRDHAEAQVAEELRANRIMVFADQRQEMIDKIVSRLARNDNAIQKIKELSKKLKRKIQLLQTYLRLELPRMKADARKKQVENWFADQVREPKMAVVA</sequence>
<evidence type="ECO:0000313" key="1">
    <source>
        <dbReference type="EMBL" id="OGZ19773.1"/>
    </source>
</evidence>
<protein>
    <submittedName>
        <fullName evidence="1">Uncharacterized protein</fullName>
    </submittedName>
</protein>
<dbReference type="AlphaFoldDB" id="A0A1G2E1R8"/>
<reference evidence="1 2" key="1">
    <citation type="journal article" date="2016" name="Nat. Commun.">
        <title>Thousands of microbial genomes shed light on interconnected biogeochemical processes in an aquifer system.</title>
        <authorList>
            <person name="Anantharaman K."/>
            <person name="Brown C.T."/>
            <person name="Hug L.A."/>
            <person name="Sharon I."/>
            <person name="Castelle C.J."/>
            <person name="Probst A.J."/>
            <person name="Thomas B.C."/>
            <person name="Singh A."/>
            <person name="Wilkins M.J."/>
            <person name="Karaoz U."/>
            <person name="Brodie E.L."/>
            <person name="Williams K.H."/>
            <person name="Hubbard S.S."/>
            <person name="Banfield J.F."/>
        </authorList>
    </citation>
    <scope>NUCLEOTIDE SEQUENCE [LARGE SCALE GENOMIC DNA]</scope>
</reference>
<dbReference type="Proteomes" id="UP000177360">
    <property type="component" value="Unassembled WGS sequence"/>
</dbReference>
<dbReference type="EMBL" id="MHLZ01000023">
    <property type="protein sequence ID" value="OGZ19773.1"/>
    <property type="molecule type" value="Genomic_DNA"/>
</dbReference>